<comment type="similarity">
    <text evidence="3 9">Belongs to the alpha/beta interferon family.</text>
</comment>
<evidence type="ECO:0000256" key="7">
    <source>
        <dbReference type="ARBA" id="ARBA00023118"/>
    </source>
</evidence>
<protein>
    <submittedName>
        <fullName evidence="11">IFN protein</fullName>
    </submittedName>
</protein>
<dbReference type="EMBL" id="WBNJ01000262">
    <property type="protein sequence ID" value="NXD83371.1"/>
    <property type="molecule type" value="Genomic_DNA"/>
</dbReference>
<evidence type="ECO:0000256" key="4">
    <source>
        <dbReference type="ARBA" id="ARBA00022514"/>
    </source>
</evidence>
<dbReference type="GO" id="GO:0005125">
    <property type="term" value="F:cytokine activity"/>
    <property type="evidence" value="ECO:0007669"/>
    <property type="project" value="UniProtKB-KW"/>
</dbReference>
<feature type="signal peptide" evidence="10">
    <location>
        <begin position="1"/>
        <end position="32"/>
    </location>
</feature>
<keyword evidence="7 9" id="KW-0051">Antiviral defense</keyword>
<dbReference type="Pfam" id="PF00143">
    <property type="entry name" value="Interferon"/>
    <property type="match status" value="1"/>
</dbReference>
<comment type="caution">
    <text evidence="11">The sequence shown here is derived from an EMBL/GenBank/DDBJ whole genome shotgun (WGS) entry which is preliminary data.</text>
</comment>
<gene>
    <name evidence="11" type="primary">Ifn</name>
    <name evidence="11" type="ORF">HALSEN_R03684</name>
</gene>
<comment type="function">
    <text evidence="1">Has antiviral activities.</text>
</comment>
<keyword evidence="8" id="KW-1015">Disulfide bond</keyword>
<keyword evidence="6 10" id="KW-0732">Signal</keyword>
<keyword evidence="4 9" id="KW-0202">Cytokine</keyword>
<dbReference type="SUPFAM" id="SSF47266">
    <property type="entry name" value="4-helical cytokines"/>
    <property type="match status" value="1"/>
</dbReference>
<evidence type="ECO:0000256" key="1">
    <source>
        <dbReference type="ARBA" id="ARBA00002718"/>
    </source>
</evidence>
<accession>A0A851Z9F7</accession>
<dbReference type="PANTHER" id="PTHR11691">
    <property type="entry name" value="TYPE I INTERFERON"/>
    <property type="match status" value="1"/>
</dbReference>
<reference evidence="11" key="1">
    <citation type="submission" date="2019-09" db="EMBL/GenBank/DDBJ databases">
        <title>Bird 10,000 Genomes (B10K) Project - Family phase.</title>
        <authorList>
            <person name="Zhang G."/>
        </authorList>
    </citation>
    <scope>NUCLEOTIDE SEQUENCE</scope>
    <source>
        <strain evidence="11">B10K-DU-024-03</strain>
        <tissue evidence="11">Muscle</tissue>
    </source>
</reference>
<dbReference type="InterPro" id="IPR009079">
    <property type="entry name" value="4_helix_cytokine-like_core"/>
</dbReference>
<evidence type="ECO:0000256" key="10">
    <source>
        <dbReference type="SAM" id="SignalP"/>
    </source>
</evidence>
<evidence type="ECO:0000313" key="12">
    <source>
        <dbReference type="Proteomes" id="UP000648918"/>
    </source>
</evidence>
<dbReference type="SMART" id="SM00076">
    <property type="entry name" value="IFabd"/>
    <property type="match status" value="1"/>
</dbReference>
<evidence type="ECO:0000256" key="5">
    <source>
        <dbReference type="ARBA" id="ARBA00022525"/>
    </source>
</evidence>
<evidence type="ECO:0000256" key="8">
    <source>
        <dbReference type="ARBA" id="ARBA00023157"/>
    </source>
</evidence>
<evidence type="ECO:0000256" key="2">
    <source>
        <dbReference type="ARBA" id="ARBA00004613"/>
    </source>
</evidence>
<feature type="chain" id="PRO_5032755116" evidence="10">
    <location>
        <begin position="33"/>
        <end position="193"/>
    </location>
</feature>
<evidence type="ECO:0000256" key="9">
    <source>
        <dbReference type="RuleBase" id="RU000436"/>
    </source>
</evidence>
<evidence type="ECO:0000313" key="11">
    <source>
        <dbReference type="EMBL" id="NXD83371.1"/>
    </source>
</evidence>
<dbReference type="Gene3D" id="1.20.1250.10">
    <property type="match status" value="1"/>
</dbReference>
<name>A0A851Z9F7_9AVES</name>
<evidence type="ECO:0000256" key="3">
    <source>
        <dbReference type="ARBA" id="ARBA00011033"/>
    </source>
</evidence>
<sequence>TRTPTMPAPHTPQTHGARTLLLLLTALATALACHHLPPRHDTFLWDSIRLLHDMAPTPAQPCHHHQPTSRFPDTLLQTHHPQQAAATALRILQHLFAILSSPSTPQRWDDRARQQLLNGLQHHVQQLQHCLPPNATLAQGQGPRNRLLSINRYFAHIQDFLRTHNHSACAWEHVRLRARACFRDVDTLLRQMK</sequence>
<feature type="non-terminal residue" evidence="11">
    <location>
        <position position="193"/>
    </location>
</feature>
<feature type="non-terminal residue" evidence="11">
    <location>
        <position position="1"/>
    </location>
</feature>
<dbReference type="GO" id="GO:0005615">
    <property type="term" value="C:extracellular space"/>
    <property type="evidence" value="ECO:0007669"/>
    <property type="project" value="UniProtKB-KW"/>
</dbReference>
<dbReference type="GO" id="GO:0051607">
    <property type="term" value="P:defense response to virus"/>
    <property type="evidence" value="ECO:0007669"/>
    <property type="project" value="UniProtKB-KW"/>
</dbReference>
<keyword evidence="12" id="KW-1185">Reference proteome</keyword>
<comment type="subcellular location">
    <subcellularLocation>
        <location evidence="2">Secreted</location>
    </subcellularLocation>
</comment>
<dbReference type="GO" id="GO:0006955">
    <property type="term" value="P:immune response"/>
    <property type="evidence" value="ECO:0007669"/>
    <property type="project" value="UniProtKB-ARBA"/>
</dbReference>
<dbReference type="PANTHER" id="PTHR11691:SF73">
    <property type="entry name" value="INTERFERON BETA"/>
    <property type="match status" value="1"/>
</dbReference>
<dbReference type="OrthoDB" id="9395915at2759"/>
<dbReference type="InterPro" id="IPR000471">
    <property type="entry name" value="Interferon_alpha/beta/delta"/>
</dbReference>
<proteinExistence type="inferred from homology"/>
<organism evidence="11 12">
    <name type="scientific">Halcyon senegalensis</name>
    <dbReference type="NCBI Taxonomy" id="342381"/>
    <lineage>
        <taxon>Eukaryota</taxon>
        <taxon>Metazoa</taxon>
        <taxon>Chordata</taxon>
        <taxon>Craniata</taxon>
        <taxon>Vertebrata</taxon>
        <taxon>Euteleostomi</taxon>
        <taxon>Archelosauria</taxon>
        <taxon>Archosauria</taxon>
        <taxon>Dinosauria</taxon>
        <taxon>Saurischia</taxon>
        <taxon>Theropoda</taxon>
        <taxon>Coelurosauria</taxon>
        <taxon>Aves</taxon>
        <taxon>Neognathae</taxon>
        <taxon>Neoaves</taxon>
        <taxon>Telluraves</taxon>
        <taxon>Coraciimorphae</taxon>
        <taxon>Coraciiformes</taxon>
        <taxon>Alcedinidae</taxon>
        <taxon>Halcyon</taxon>
    </lineage>
</organism>
<evidence type="ECO:0000256" key="6">
    <source>
        <dbReference type="ARBA" id="ARBA00022729"/>
    </source>
</evidence>
<dbReference type="Proteomes" id="UP000648918">
    <property type="component" value="Unassembled WGS sequence"/>
</dbReference>
<dbReference type="GO" id="GO:0005126">
    <property type="term" value="F:cytokine receptor binding"/>
    <property type="evidence" value="ECO:0007669"/>
    <property type="project" value="InterPro"/>
</dbReference>
<dbReference type="AlphaFoldDB" id="A0A851Z9F7"/>
<keyword evidence="5" id="KW-0964">Secreted</keyword>